<gene>
    <name evidence="1" type="ORF">NPX36_06600</name>
</gene>
<proteinExistence type="predicted"/>
<protein>
    <submittedName>
        <fullName evidence="1">GLPGLI family protein</fullName>
    </submittedName>
</protein>
<name>A0ABY5NVX7_9FLAO</name>
<accession>A0ABY5NVX7</accession>
<evidence type="ECO:0000313" key="2">
    <source>
        <dbReference type="Proteomes" id="UP001317001"/>
    </source>
</evidence>
<keyword evidence="2" id="KW-1185">Reference proteome</keyword>
<sequence>MLKYTLTFFFLITVNSFAQKIQVEYFENKIVKNPEEIKQLPAPVRKTFERNMFSYTLTYANGISLYENNDFSKLNKTETSTELVKLANGEEITQVITFEDTSRIFRIFEKRFFKDYIDRKIYAELFVNEKKQIVDNFFDWQWEITNEQKEISGYTCTKAISKINGYHFEAWFTDEIPISAGPEKYDSLPGLILYVNTGASELVAKSVKFIDNPINIQKPTFTGQTYTFNEVYMKPNTPKPQFKNIIEKDPNNSNITKQTITY</sequence>
<evidence type="ECO:0000313" key="1">
    <source>
        <dbReference type="EMBL" id="UUV22704.1"/>
    </source>
</evidence>
<dbReference type="NCBIfam" id="TIGR01200">
    <property type="entry name" value="GLPGLI"/>
    <property type="match status" value="1"/>
</dbReference>
<organism evidence="1 2">
    <name type="scientific">Paenimyroides aestuarii</name>
    <dbReference type="NCBI Taxonomy" id="2968490"/>
    <lineage>
        <taxon>Bacteria</taxon>
        <taxon>Pseudomonadati</taxon>
        <taxon>Bacteroidota</taxon>
        <taxon>Flavobacteriia</taxon>
        <taxon>Flavobacteriales</taxon>
        <taxon>Flavobacteriaceae</taxon>
        <taxon>Paenimyroides</taxon>
    </lineage>
</organism>
<dbReference type="Proteomes" id="UP001317001">
    <property type="component" value="Chromosome"/>
</dbReference>
<dbReference type="RefSeq" id="WP_257500617.1">
    <property type="nucleotide sequence ID" value="NZ_CP102382.1"/>
</dbReference>
<reference evidence="1 2" key="1">
    <citation type="submission" date="2022-08" db="EMBL/GenBank/DDBJ databases">
        <title>Myroides zhujiangensis sp. nov., a novel bacterium isolated from sediment in the Pearl River Estuary.</title>
        <authorList>
            <person name="Cui L."/>
        </authorList>
    </citation>
    <scope>NUCLEOTIDE SEQUENCE [LARGE SCALE GENOMIC DNA]</scope>
    <source>
        <strain evidence="1 2">SCSIO 72103</strain>
    </source>
</reference>
<dbReference type="EMBL" id="CP102382">
    <property type="protein sequence ID" value="UUV22704.1"/>
    <property type="molecule type" value="Genomic_DNA"/>
</dbReference>
<dbReference type="InterPro" id="IPR005901">
    <property type="entry name" value="GLPGLI"/>
</dbReference>
<dbReference type="Pfam" id="PF22252">
    <property type="entry name" value="PNGase_F-II_N"/>
    <property type="match status" value="1"/>
</dbReference>